<accession>A0A328BZQ1</accession>
<organism evidence="2 3">
    <name type="scientific">Glaesserella australis</name>
    <dbReference type="NCBI Taxonomy" id="2094024"/>
    <lineage>
        <taxon>Bacteria</taxon>
        <taxon>Pseudomonadati</taxon>
        <taxon>Pseudomonadota</taxon>
        <taxon>Gammaproteobacteria</taxon>
        <taxon>Pasteurellales</taxon>
        <taxon>Pasteurellaceae</taxon>
        <taxon>Glaesserella</taxon>
    </lineage>
</organism>
<protein>
    <submittedName>
        <fullName evidence="2">Uncharacterized protein</fullName>
    </submittedName>
</protein>
<keyword evidence="1" id="KW-0175">Coiled coil</keyword>
<comment type="caution">
    <text evidence="2">The sequence shown here is derived from an EMBL/GenBank/DDBJ whole genome shotgun (WGS) entry which is preliminary data.</text>
</comment>
<dbReference type="OrthoDB" id="9977096at2"/>
<evidence type="ECO:0000313" key="3">
    <source>
        <dbReference type="Proteomes" id="UP000248689"/>
    </source>
</evidence>
<dbReference type="Proteomes" id="UP000248689">
    <property type="component" value="Unassembled WGS sequence"/>
</dbReference>
<name>A0A328BZQ1_9PAST</name>
<dbReference type="RefSeq" id="WP_111749287.1">
    <property type="nucleotide sequence ID" value="NZ_PTPX01000004.1"/>
</dbReference>
<reference evidence="3" key="1">
    <citation type="submission" date="2018-02" db="EMBL/GenBank/DDBJ databases">
        <title>Glaesserella australis sp. nov., isolated from the lungs of pigs.</title>
        <authorList>
            <person name="Turni C."/>
            <person name="Christensen H."/>
        </authorList>
    </citation>
    <scope>NUCLEOTIDE SEQUENCE [LARGE SCALE GENOMIC DNA]</scope>
    <source>
        <strain evidence="3">HS4635</strain>
    </source>
</reference>
<proteinExistence type="predicted"/>
<evidence type="ECO:0000256" key="1">
    <source>
        <dbReference type="SAM" id="Coils"/>
    </source>
</evidence>
<gene>
    <name evidence="2" type="ORF">C5N92_02420</name>
</gene>
<keyword evidence="3" id="KW-1185">Reference proteome</keyword>
<sequence length="118" mass="13939">MPVYHFEGQVEDIHTKMEILFDDCRDEDCNDNEIILTAEDLAEFEALLDDIQSCIDECDSKLNELEDEGQEPNADDIEKYEQEKEKYELMRDQFDKLQANHATLQDLVDIYENNEIEE</sequence>
<feature type="coiled-coil region" evidence="1">
    <location>
        <begin position="48"/>
        <end position="114"/>
    </location>
</feature>
<dbReference type="EMBL" id="PTPX01000004">
    <property type="protein sequence ID" value="RAL19529.1"/>
    <property type="molecule type" value="Genomic_DNA"/>
</dbReference>
<evidence type="ECO:0000313" key="2">
    <source>
        <dbReference type="EMBL" id="RAL19529.1"/>
    </source>
</evidence>
<dbReference type="AlphaFoldDB" id="A0A328BZQ1"/>